<dbReference type="Pfam" id="PF14111">
    <property type="entry name" value="DUF4283"/>
    <property type="match status" value="1"/>
</dbReference>
<evidence type="ECO:0000256" key="1">
    <source>
        <dbReference type="SAM" id="MobiDB-lite"/>
    </source>
</evidence>
<feature type="domain" description="DUF4283" evidence="2">
    <location>
        <begin position="42"/>
        <end position="123"/>
    </location>
</feature>
<proteinExistence type="predicted"/>
<evidence type="ECO:0000313" key="4">
    <source>
        <dbReference type="Proteomes" id="UP001154282"/>
    </source>
</evidence>
<gene>
    <name evidence="3" type="ORF">LITE_LOCUS33610</name>
</gene>
<dbReference type="PANTHER" id="PTHR31286:SF99">
    <property type="entry name" value="DUF4283 DOMAIN-CONTAINING PROTEIN"/>
    <property type="match status" value="1"/>
</dbReference>
<keyword evidence="4" id="KW-1185">Reference proteome</keyword>
<protein>
    <recommendedName>
        <fullName evidence="2">DUF4283 domain-containing protein</fullName>
    </recommendedName>
</protein>
<dbReference type="Proteomes" id="UP001154282">
    <property type="component" value="Unassembled WGS sequence"/>
</dbReference>
<dbReference type="InterPro" id="IPR040256">
    <property type="entry name" value="At4g02000-like"/>
</dbReference>
<reference evidence="3" key="1">
    <citation type="submission" date="2022-08" db="EMBL/GenBank/DDBJ databases">
        <authorList>
            <person name="Gutierrez-Valencia J."/>
        </authorList>
    </citation>
    <scope>NUCLEOTIDE SEQUENCE</scope>
</reference>
<name>A0AAV0NJF2_9ROSI</name>
<accession>A0AAV0NJF2</accession>
<dbReference type="InterPro" id="IPR025558">
    <property type="entry name" value="DUF4283"/>
</dbReference>
<organism evidence="3 4">
    <name type="scientific">Linum tenue</name>
    <dbReference type="NCBI Taxonomy" id="586396"/>
    <lineage>
        <taxon>Eukaryota</taxon>
        <taxon>Viridiplantae</taxon>
        <taxon>Streptophyta</taxon>
        <taxon>Embryophyta</taxon>
        <taxon>Tracheophyta</taxon>
        <taxon>Spermatophyta</taxon>
        <taxon>Magnoliopsida</taxon>
        <taxon>eudicotyledons</taxon>
        <taxon>Gunneridae</taxon>
        <taxon>Pentapetalae</taxon>
        <taxon>rosids</taxon>
        <taxon>fabids</taxon>
        <taxon>Malpighiales</taxon>
        <taxon>Linaceae</taxon>
        <taxon>Linum</taxon>
    </lineage>
</organism>
<comment type="caution">
    <text evidence="3">The sequence shown here is derived from an EMBL/GenBank/DDBJ whole genome shotgun (WGS) entry which is preliminary data.</text>
</comment>
<evidence type="ECO:0000313" key="3">
    <source>
        <dbReference type="EMBL" id="CAI0458592.1"/>
    </source>
</evidence>
<feature type="compositionally biased region" description="Acidic residues" evidence="1">
    <location>
        <begin position="12"/>
        <end position="22"/>
    </location>
</feature>
<dbReference type="AlphaFoldDB" id="A0AAV0NJF2"/>
<sequence>MTTGAINQREKEEDDIEDEENYDPTCPTICFPAAEKIRWRREWRSALVVKGLGRKVSYLPLVKRLNFLWGRNGELQISDMKNDCFLVRVRNQKDYEFALEGGSWLLGDTYLIVHRWFKGFNPWKTKVLSTMVWVQLPELPTEFINKEAVMRIAAAIGKPIRVDRATKLGARGKFGRVCES</sequence>
<dbReference type="PANTHER" id="PTHR31286">
    <property type="entry name" value="GLYCINE-RICH CELL WALL STRUCTURAL PROTEIN 1.8-LIKE"/>
    <property type="match status" value="1"/>
</dbReference>
<dbReference type="EMBL" id="CAMGYJ010000008">
    <property type="protein sequence ID" value="CAI0458592.1"/>
    <property type="molecule type" value="Genomic_DNA"/>
</dbReference>
<evidence type="ECO:0000259" key="2">
    <source>
        <dbReference type="Pfam" id="PF14111"/>
    </source>
</evidence>
<feature type="region of interest" description="Disordered" evidence="1">
    <location>
        <begin position="1"/>
        <end position="22"/>
    </location>
</feature>